<reference evidence="1" key="1">
    <citation type="submission" date="2011-11" db="EMBL/GenBank/DDBJ databases">
        <title>The Genome Sequence of Fusarium oxysporum PHW808.</title>
        <authorList>
            <consortium name="The Broad Institute Genome Sequencing Platform"/>
            <person name="Ma L.-J."/>
            <person name="Gale L.R."/>
            <person name="Schwartz D.C."/>
            <person name="Zhou S."/>
            <person name="Corby-Kistler H."/>
            <person name="Young S.K."/>
            <person name="Zeng Q."/>
            <person name="Gargeya S."/>
            <person name="Fitzgerald M."/>
            <person name="Haas B."/>
            <person name="Abouelleil A."/>
            <person name="Alvarado L."/>
            <person name="Arachchi H.M."/>
            <person name="Berlin A."/>
            <person name="Brown A."/>
            <person name="Chapman S.B."/>
            <person name="Chen Z."/>
            <person name="Dunbar C."/>
            <person name="Freedman E."/>
            <person name="Gearin G."/>
            <person name="Goldberg J."/>
            <person name="Griggs A."/>
            <person name="Gujja S."/>
            <person name="Heiman D."/>
            <person name="Howarth C."/>
            <person name="Larson L."/>
            <person name="Lui A."/>
            <person name="MacDonald P.J.P."/>
            <person name="Montmayeur A."/>
            <person name="Murphy C."/>
            <person name="Neiman D."/>
            <person name="Pearson M."/>
            <person name="Priest M."/>
            <person name="Roberts A."/>
            <person name="Saif S."/>
            <person name="Shea T."/>
            <person name="Shenoy N."/>
            <person name="Sisk P."/>
            <person name="Stolte C."/>
            <person name="Sykes S."/>
            <person name="Wortman J."/>
            <person name="Nusbaum C."/>
            <person name="Birren B."/>
        </authorList>
    </citation>
    <scope>NUCLEOTIDE SEQUENCE [LARGE SCALE GENOMIC DNA]</scope>
    <source>
        <strain evidence="1">54008</strain>
    </source>
</reference>
<gene>
    <name evidence="1" type="ORF">FOPG_18609</name>
</gene>
<dbReference type="HOGENOM" id="CLU_2084959_0_0_1"/>
<accession>X0GPB6</accession>
<proteinExistence type="predicted"/>
<dbReference type="AlphaFoldDB" id="X0GPB6"/>
<dbReference type="Proteomes" id="UP000030676">
    <property type="component" value="Unassembled WGS sequence"/>
</dbReference>
<name>X0GPB6_FUSOX</name>
<dbReference type="EMBL" id="JH659192">
    <property type="protein sequence ID" value="EXL65153.1"/>
    <property type="molecule type" value="Genomic_DNA"/>
</dbReference>
<organism evidence="1">
    <name type="scientific">Fusarium oxysporum f. sp. conglutinans race 2 54008</name>
    <dbReference type="NCBI Taxonomy" id="1089457"/>
    <lineage>
        <taxon>Eukaryota</taxon>
        <taxon>Fungi</taxon>
        <taxon>Dikarya</taxon>
        <taxon>Ascomycota</taxon>
        <taxon>Pezizomycotina</taxon>
        <taxon>Sordariomycetes</taxon>
        <taxon>Hypocreomycetidae</taxon>
        <taxon>Hypocreales</taxon>
        <taxon>Nectriaceae</taxon>
        <taxon>Fusarium</taxon>
        <taxon>Fusarium oxysporum species complex</taxon>
    </lineage>
</organism>
<reference evidence="1" key="2">
    <citation type="submission" date="2012-05" db="EMBL/GenBank/DDBJ databases">
        <title>The Genome Annotation of Fusarium oxysporum PHW808.</title>
        <authorList>
            <consortium name="The Broad Institute Genomics Platform"/>
            <person name="Ma L.-J."/>
            <person name="Corby-Kistler H."/>
            <person name="Broz K."/>
            <person name="Gale L.R."/>
            <person name="Jonkers W."/>
            <person name="O'Donnell K."/>
            <person name="Ploetz R."/>
            <person name="Steinberg C."/>
            <person name="Schwartz D.C."/>
            <person name="VanEtten H."/>
            <person name="Zhou S."/>
            <person name="Young S.K."/>
            <person name="Zeng Q."/>
            <person name="Gargeya S."/>
            <person name="Fitzgerald M."/>
            <person name="Abouelleil A."/>
            <person name="Alvarado L."/>
            <person name="Chapman S.B."/>
            <person name="Gainer-Dewar J."/>
            <person name="Goldberg J."/>
            <person name="Griggs A."/>
            <person name="Gujja S."/>
            <person name="Hansen M."/>
            <person name="Howarth C."/>
            <person name="Imamovic A."/>
            <person name="Ireland A."/>
            <person name="Larimer J."/>
            <person name="McCowan C."/>
            <person name="Murphy C."/>
            <person name="Pearson M."/>
            <person name="Poon T.W."/>
            <person name="Priest M."/>
            <person name="Roberts A."/>
            <person name="Saif S."/>
            <person name="Shea T."/>
            <person name="Sykes S."/>
            <person name="Wortman J."/>
            <person name="Nusbaum C."/>
            <person name="Birren B."/>
        </authorList>
    </citation>
    <scope>NUCLEOTIDE SEQUENCE</scope>
    <source>
        <strain evidence="1">54008</strain>
    </source>
</reference>
<evidence type="ECO:0000313" key="1">
    <source>
        <dbReference type="EMBL" id="EXL65153.1"/>
    </source>
</evidence>
<protein>
    <submittedName>
        <fullName evidence="1">Uncharacterized protein</fullName>
    </submittedName>
</protein>
<sequence length="117" mass="12754">MIAAFRSSSDANAVSWNSYICWTIAEISFDAAVITVRVIAFLNTSIRRVAVPMPSGRTLLRCAIHSCRCCAIRSHQQSDRFCLIGPPTAGHPTPHPRRIAAAVVSGRTRLVSFPDVC</sequence>